<dbReference type="InterPro" id="IPR002104">
    <property type="entry name" value="Integrase_catalytic"/>
</dbReference>
<organism evidence="6 8">
    <name type="scientific">Pectobacterium polaris</name>
    <dbReference type="NCBI Taxonomy" id="2042057"/>
    <lineage>
        <taxon>Bacteria</taxon>
        <taxon>Pseudomonadati</taxon>
        <taxon>Pseudomonadota</taxon>
        <taxon>Gammaproteobacteria</taxon>
        <taxon>Enterobacterales</taxon>
        <taxon>Pectobacteriaceae</taxon>
        <taxon>Pectobacterium</taxon>
    </lineage>
</organism>
<dbReference type="PANTHER" id="PTHR30629:SF2">
    <property type="entry name" value="PROPHAGE INTEGRASE INTS-RELATED"/>
    <property type="match status" value="1"/>
</dbReference>
<dbReference type="SUPFAM" id="SSF56349">
    <property type="entry name" value="DNA breaking-rejoining enzymes"/>
    <property type="match status" value="1"/>
</dbReference>
<dbReference type="GO" id="GO:0006310">
    <property type="term" value="P:DNA recombination"/>
    <property type="evidence" value="ECO:0007669"/>
    <property type="project" value="UniProtKB-KW"/>
</dbReference>
<keyword evidence="7" id="KW-1185">Reference proteome</keyword>
<dbReference type="PANTHER" id="PTHR30629">
    <property type="entry name" value="PROPHAGE INTEGRASE"/>
    <property type="match status" value="1"/>
</dbReference>
<comment type="caution">
    <text evidence="6">The sequence shown here is derived from an EMBL/GenBank/DDBJ whole genome shotgun (WGS) entry which is preliminary data.</text>
</comment>
<feature type="domain" description="Tyr recombinase" evidence="4">
    <location>
        <begin position="242"/>
        <end position="420"/>
    </location>
</feature>
<comment type="similarity">
    <text evidence="1">Belongs to the 'phage' integrase family.</text>
</comment>
<dbReference type="Pfam" id="PF13356">
    <property type="entry name" value="Arm-DNA-bind_3"/>
    <property type="match status" value="1"/>
</dbReference>
<proteinExistence type="inferred from homology"/>
<sequence>MMEPFKFTKAKLSSLPAAPKGKQVEYHDSHVKGLRLRVGATGVKTFCIVKKVQGKFFRTVIGRFPELSIEQARTFALEKLGCIGITGRNPNVAKRESDIANVSLNDALELYIKTRGHRLKTTTGNQYRRMLVNFSGDWMNRPMANISRDDVFNRHREITEGSAWFGSDVARLRSGVGSGSRAQADLWARALRAVYNFAYDNYRDETGKKLLPEPPTVVLSTKRQWHGLVRKNTRIRNHELGRWIKAVDVVRDEALINREDHIVAICDALDMALFTGLRRGEVFGLEWDRVNVEAGYFWIDKTKNGDPLELPLTNTLKSILQRRKEVKDKNSRYVFPAAKGGIVSDPRRAIDMIIEKTSEDGKTIKFTCHDARRTYATIAELSGVGTYILKRLMNHKTGQSADVTQGYISLPVEELLEPATIIERKILFEAVGGKNDKNIVSILDTLSENDKKILLAELLKGSGDNDGL</sequence>
<dbReference type="AlphaFoldDB" id="A0AAW5GBL0"/>
<dbReference type="InterPro" id="IPR050808">
    <property type="entry name" value="Phage_Integrase"/>
</dbReference>
<dbReference type="GO" id="GO:0003677">
    <property type="term" value="F:DNA binding"/>
    <property type="evidence" value="ECO:0007669"/>
    <property type="project" value="InterPro"/>
</dbReference>
<dbReference type="InterPro" id="IPR013762">
    <property type="entry name" value="Integrase-like_cat_sf"/>
</dbReference>
<dbReference type="Gene3D" id="1.10.443.10">
    <property type="entry name" value="Intergrase catalytic core"/>
    <property type="match status" value="1"/>
</dbReference>
<dbReference type="InterPro" id="IPR011010">
    <property type="entry name" value="DNA_brk_join_enz"/>
</dbReference>
<reference evidence="6" key="1">
    <citation type="submission" date="2019-02" db="EMBL/GenBank/DDBJ databases">
        <title>New Zealand Erwinia strains with phe-tRNA free attachment sites.</title>
        <authorList>
            <person name="Nunes-Leite L."/>
            <person name="Pitman A.R."/>
        </authorList>
    </citation>
    <scope>NUCLEOTIDE SEQUENCE</scope>
    <source>
        <strain evidence="6">Ec-140</strain>
        <strain evidence="5">Ec-143</strain>
    </source>
</reference>
<keyword evidence="3" id="KW-0233">DNA recombination</keyword>
<dbReference type="EMBL" id="SGPY01000005">
    <property type="protein sequence ID" value="MCL6369016.1"/>
    <property type="molecule type" value="Genomic_DNA"/>
</dbReference>
<evidence type="ECO:0000313" key="8">
    <source>
        <dbReference type="Proteomes" id="UP001057360"/>
    </source>
</evidence>
<evidence type="ECO:0000256" key="1">
    <source>
        <dbReference type="ARBA" id="ARBA00008857"/>
    </source>
</evidence>
<dbReference type="InterPro" id="IPR038488">
    <property type="entry name" value="Integrase_DNA-bd_sf"/>
</dbReference>
<dbReference type="Proteomes" id="UP001057360">
    <property type="component" value="Unassembled WGS sequence"/>
</dbReference>
<dbReference type="GO" id="GO:0015074">
    <property type="term" value="P:DNA integration"/>
    <property type="evidence" value="ECO:0007669"/>
    <property type="project" value="UniProtKB-KW"/>
</dbReference>
<evidence type="ECO:0000256" key="2">
    <source>
        <dbReference type="ARBA" id="ARBA00022908"/>
    </source>
</evidence>
<dbReference type="PROSITE" id="PS51898">
    <property type="entry name" value="TYR_RECOMBINASE"/>
    <property type="match status" value="1"/>
</dbReference>
<accession>A0AAW5GBL0</accession>
<evidence type="ECO:0000256" key="3">
    <source>
        <dbReference type="ARBA" id="ARBA00023172"/>
    </source>
</evidence>
<protein>
    <submittedName>
        <fullName evidence="6">DUF4102 domain-containing protein</fullName>
    </submittedName>
</protein>
<dbReference type="Pfam" id="PF00589">
    <property type="entry name" value="Phage_integrase"/>
    <property type="match status" value="1"/>
</dbReference>
<dbReference type="CDD" id="cd00796">
    <property type="entry name" value="INT_Rci_Hp1_C"/>
    <property type="match status" value="1"/>
</dbReference>
<keyword evidence="2" id="KW-0229">DNA integration</keyword>
<evidence type="ECO:0000313" key="5">
    <source>
        <dbReference type="EMBL" id="MCL6351618.1"/>
    </source>
</evidence>
<dbReference type="EMBL" id="SGPX01000005">
    <property type="protein sequence ID" value="MCL6351618.1"/>
    <property type="molecule type" value="Genomic_DNA"/>
</dbReference>
<gene>
    <name evidence="5" type="ORF">EXT50_10600</name>
    <name evidence="6" type="ORF">EXT53_10600</name>
</gene>
<dbReference type="InterPro" id="IPR025166">
    <property type="entry name" value="Integrase_DNA_bind_dom"/>
</dbReference>
<name>A0AAW5GBL0_9GAMM</name>
<dbReference type="Gene3D" id="3.30.160.390">
    <property type="entry name" value="Integrase, DNA-binding domain"/>
    <property type="match status" value="1"/>
</dbReference>
<evidence type="ECO:0000259" key="4">
    <source>
        <dbReference type="PROSITE" id="PS51898"/>
    </source>
</evidence>
<evidence type="ECO:0000313" key="7">
    <source>
        <dbReference type="Proteomes" id="UP001055618"/>
    </source>
</evidence>
<evidence type="ECO:0000313" key="6">
    <source>
        <dbReference type="EMBL" id="MCL6369016.1"/>
    </source>
</evidence>
<dbReference type="Proteomes" id="UP001055618">
    <property type="component" value="Unassembled WGS sequence"/>
</dbReference>